<feature type="domain" description="Transcription regulator PadR C-terminal" evidence="2">
    <location>
        <begin position="92"/>
        <end position="178"/>
    </location>
</feature>
<dbReference type="RefSeq" id="WP_104373220.1">
    <property type="nucleotide sequence ID" value="NZ_BFAV01000157.1"/>
</dbReference>
<keyword evidence="4" id="KW-1185">Reference proteome</keyword>
<dbReference type="Gene3D" id="6.10.140.190">
    <property type="match status" value="1"/>
</dbReference>
<proteinExistence type="predicted"/>
<dbReference type="AlphaFoldDB" id="A0A2L2XGH0"/>
<dbReference type="OrthoDB" id="8595425at2"/>
<dbReference type="InterPro" id="IPR036388">
    <property type="entry name" value="WH-like_DNA-bd_sf"/>
</dbReference>
<gene>
    <name evidence="3" type="ORF">DCCM_4217</name>
</gene>
<organism evidence="3 4">
    <name type="scientific">Desulfocucumis palustris</name>
    <dbReference type="NCBI Taxonomy" id="1898651"/>
    <lineage>
        <taxon>Bacteria</taxon>
        <taxon>Bacillati</taxon>
        <taxon>Bacillota</taxon>
        <taxon>Clostridia</taxon>
        <taxon>Eubacteriales</taxon>
        <taxon>Desulfocucumaceae</taxon>
        <taxon>Desulfocucumis</taxon>
    </lineage>
</organism>
<name>A0A2L2XGH0_9FIRM</name>
<dbReference type="Proteomes" id="UP000239549">
    <property type="component" value="Unassembled WGS sequence"/>
</dbReference>
<sequence length="182" mass="21181">MSLKHALLGFLNYKGMTGYELKQCFDRSVHYFWNANLSQIYPTLGQMEKEGLLTMEVEYQESRPNRKVYHITGAGCEELHRWLREPMDPPPVRQAFLVKVFFGGSLEKEEILAQLRQELELHCNLLAILEDRAREGLQQSIEDTGFKREGLFWGLTLEAGIKSKKAWIEWLEEAIAKVELYS</sequence>
<dbReference type="PANTHER" id="PTHR43252">
    <property type="entry name" value="TRANSCRIPTIONAL REGULATOR YQJI"/>
    <property type="match status" value="1"/>
</dbReference>
<dbReference type="Gene3D" id="1.10.10.10">
    <property type="entry name" value="Winged helix-like DNA-binding domain superfamily/Winged helix DNA-binding domain"/>
    <property type="match status" value="1"/>
</dbReference>
<dbReference type="InterPro" id="IPR005149">
    <property type="entry name" value="Tscrpt_reg_PadR_N"/>
</dbReference>
<dbReference type="InterPro" id="IPR036390">
    <property type="entry name" value="WH_DNA-bd_sf"/>
</dbReference>
<reference evidence="4" key="1">
    <citation type="submission" date="2018-02" db="EMBL/GenBank/DDBJ databases">
        <title>Genome sequence of Desulfocucumis palustris strain NAW-5.</title>
        <authorList>
            <person name="Watanabe M."/>
            <person name="Kojima H."/>
            <person name="Fukui M."/>
        </authorList>
    </citation>
    <scope>NUCLEOTIDE SEQUENCE [LARGE SCALE GENOMIC DNA]</scope>
    <source>
        <strain evidence="4">NAW-5</strain>
    </source>
</reference>
<evidence type="ECO:0000313" key="4">
    <source>
        <dbReference type="Proteomes" id="UP000239549"/>
    </source>
</evidence>
<dbReference type="PANTHER" id="PTHR43252:SF6">
    <property type="entry name" value="NEGATIVE TRANSCRIPTION REGULATOR PADR"/>
    <property type="match status" value="1"/>
</dbReference>
<evidence type="ECO:0000259" key="2">
    <source>
        <dbReference type="Pfam" id="PF10400"/>
    </source>
</evidence>
<dbReference type="InterPro" id="IPR018309">
    <property type="entry name" value="Tscrpt_reg_PadR_C"/>
</dbReference>
<protein>
    <submittedName>
        <fullName evidence="3">Transcriptional regulator</fullName>
    </submittedName>
</protein>
<evidence type="ECO:0000259" key="1">
    <source>
        <dbReference type="Pfam" id="PF03551"/>
    </source>
</evidence>
<dbReference type="EMBL" id="BFAV01000157">
    <property type="protein sequence ID" value="GBF35094.1"/>
    <property type="molecule type" value="Genomic_DNA"/>
</dbReference>
<feature type="domain" description="Transcription regulator PadR N-terminal" evidence="1">
    <location>
        <begin position="7"/>
        <end position="80"/>
    </location>
</feature>
<dbReference type="SUPFAM" id="SSF46785">
    <property type="entry name" value="Winged helix' DNA-binding domain"/>
    <property type="match status" value="1"/>
</dbReference>
<accession>A0A2L2XGH0</accession>
<dbReference type="Pfam" id="PF03551">
    <property type="entry name" value="PadR"/>
    <property type="match status" value="1"/>
</dbReference>
<dbReference type="Pfam" id="PF10400">
    <property type="entry name" value="Vir_act_alpha_C"/>
    <property type="match status" value="1"/>
</dbReference>
<comment type="caution">
    <text evidence="3">The sequence shown here is derived from an EMBL/GenBank/DDBJ whole genome shotgun (WGS) entry which is preliminary data.</text>
</comment>
<evidence type="ECO:0000313" key="3">
    <source>
        <dbReference type="EMBL" id="GBF35094.1"/>
    </source>
</evidence>